<dbReference type="PANTHER" id="PTHR46586">
    <property type="entry name" value="ANKYRIN REPEAT-CONTAINING PROTEIN"/>
    <property type="match status" value="1"/>
</dbReference>
<evidence type="ECO:0000313" key="1">
    <source>
        <dbReference type="EMBL" id="SPN78907.1"/>
    </source>
</evidence>
<sequence>MHLSDLPIEDLKSICSFLGGYSYVANMVPYLRSCVTEADRINFITEVYERQDFALIYLYDLFPLYQNVKECIRPLVKAENLTILGWLLARKPNFLDTIGSEAAEQGSYKILTWAMFRGYKTLSQDIGRVIASRNTKLCQHLHFLGYQCVRQAELALHGHLDMLYQIKNLEPGPFSEYAAQGGHLHILQWLKDRGLLEKKAALDGAVKGMQREVILWLGEIDLSCCYSLVTYGSEEEKIEFLEWLEERTEINYSLVAFRSAYRGYMKVVRWCAQRKRLDARFFTGVCRKGTREDLEFFSSLGYYESNKKYYRHASLMANIDALLWLEEQKRGVLDSPMSQIAPPSSSKEENIIAYFEWLSGKELCINSKLLQKFIADRKTRVLSWMIEHIPLDKETIQTCLKRCIEFSYLEAFILFFTLEHGLCKQDITLLLNKTHQNKYFYNPLFVEEVEKLLC</sequence>
<dbReference type="InterPro" id="IPR052050">
    <property type="entry name" value="SecEffector_AnkRepeat"/>
</dbReference>
<organism evidence="1">
    <name type="scientific">Brazilian cedratvirus IHUMI</name>
    <dbReference type="NCBI Taxonomy" id="2126980"/>
    <lineage>
        <taxon>Viruses</taxon>
        <taxon>Pithoviruses</taxon>
        <taxon>Orthocedratvirinae</taxon>
        <taxon>Alphacedratvirus</taxon>
        <taxon>Alphacedratvirus brasiliense</taxon>
    </lineage>
</organism>
<dbReference type="PANTHER" id="PTHR46586:SF3">
    <property type="entry name" value="ANKYRIN REPEAT-CONTAINING PROTEIN"/>
    <property type="match status" value="1"/>
</dbReference>
<evidence type="ECO:0000313" key="2">
    <source>
        <dbReference type="Proteomes" id="UP000273054"/>
    </source>
</evidence>
<proteinExistence type="predicted"/>
<protein>
    <submittedName>
        <fullName evidence="1">Ankyrin repeat-containing protein</fullName>
    </submittedName>
</protein>
<gene>
    <name evidence="1" type="ORF">BRZCDTV_59</name>
</gene>
<dbReference type="Proteomes" id="UP000273054">
    <property type="component" value="Segment"/>
</dbReference>
<name>A0A2R8FD25_9VIRU</name>
<keyword evidence="2" id="KW-1185">Reference proteome</keyword>
<accession>A0A2R8FD25</accession>
<dbReference type="EMBL" id="LT994651">
    <property type="protein sequence ID" value="SPN78907.1"/>
    <property type="molecule type" value="Genomic_DNA"/>
</dbReference>
<reference evidence="1" key="1">
    <citation type="submission" date="2018-03" db="EMBL/GenBank/DDBJ databases">
        <authorList>
            <consortium name="Urmite Genomes"/>
        </authorList>
    </citation>
    <scope>NUCLEOTIDE SEQUENCE [LARGE SCALE GENOMIC DNA]</scope>
    <source>
        <strain evidence="1">IHUMI-27.7</strain>
    </source>
</reference>